<keyword evidence="3" id="KW-1185">Reference proteome</keyword>
<dbReference type="AlphaFoldDB" id="A0A3N2CSA0"/>
<gene>
    <name evidence="2" type="ORF">EDD33_1252</name>
</gene>
<sequence>MDDPLRVIAETDGVFLRREALECGYDDKTIARRVRAGTWHRVRHGAYCFGDTWAAGSPEERHLLLARAVLRTTPGPVVLSHTTALLAHGVATWGADLSRVHVTRLDAGAARREKDVVHHVASCSASEVVLADELPVFGVARSVVETATVTGLESALVSADSALHLAMTDPDELRRTFASMTHRPGAQKIHVVLHHMDGRSESPGETRAAYLFWRHGVPRPDRQHAVRDATGREVARVDFAWHEHRVFGEFDGRVKYGRYLRAWELPGDAVFREKQREDLVRELTGYRFIRLVWADLQDPARTAARVRAVLNRLAA</sequence>
<evidence type="ECO:0000259" key="1">
    <source>
        <dbReference type="Pfam" id="PF13338"/>
    </source>
</evidence>
<dbReference type="InterPro" id="IPR025159">
    <property type="entry name" value="AbiEi_N"/>
</dbReference>
<dbReference type="RefSeq" id="WP_170169715.1">
    <property type="nucleotide sequence ID" value="NZ_RKHO01000001.1"/>
</dbReference>
<evidence type="ECO:0000313" key="2">
    <source>
        <dbReference type="EMBL" id="ROR90412.1"/>
    </source>
</evidence>
<dbReference type="Pfam" id="PF13338">
    <property type="entry name" value="AbiEi_4"/>
    <property type="match status" value="1"/>
</dbReference>
<reference evidence="2 3" key="1">
    <citation type="submission" date="2018-11" db="EMBL/GenBank/DDBJ databases">
        <title>Sequencing the genomes of 1000 actinobacteria strains.</title>
        <authorList>
            <person name="Klenk H.-P."/>
        </authorList>
    </citation>
    <scope>NUCLEOTIDE SEQUENCE [LARGE SCALE GENOMIC DNA]</scope>
    <source>
        <strain evidence="2 3">DSM 12652</strain>
    </source>
</reference>
<proteinExistence type="predicted"/>
<protein>
    <submittedName>
        <fullName evidence="2">Putative AbiEi antitoxin of type IV toxin-antitoxin system</fullName>
    </submittedName>
</protein>
<dbReference type="EMBL" id="RKHO01000001">
    <property type="protein sequence ID" value="ROR90412.1"/>
    <property type="molecule type" value="Genomic_DNA"/>
</dbReference>
<accession>A0A3N2CSA0</accession>
<name>A0A3N2CSA0_9ACTN</name>
<dbReference type="Proteomes" id="UP000281738">
    <property type="component" value="Unassembled WGS sequence"/>
</dbReference>
<organism evidence="2 3">
    <name type="scientific">Nocardioides aurantiacus</name>
    <dbReference type="NCBI Taxonomy" id="86796"/>
    <lineage>
        <taxon>Bacteria</taxon>
        <taxon>Bacillati</taxon>
        <taxon>Actinomycetota</taxon>
        <taxon>Actinomycetes</taxon>
        <taxon>Propionibacteriales</taxon>
        <taxon>Nocardioidaceae</taxon>
        <taxon>Nocardioides</taxon>
    </lineage>
</organism>
<evidence type="ECO:0000313" key="3">
    <source>
        <dbReference type="Proteomes" id="UP000281738"/>
    </source>
</evidence>
<feature type="domain" description="AbiEi antitoxin N-terminal" evidence="1">
    <location>
        <begin position="5"/>
        <end position="49"/>
    </location>
</feature>
<comment type="caution">
    <text evidence="2">The sequence shown here is derived from an EMBL/GenBank/DDBJ whole genome shotgun (WGS) entry which is preliminary data.</text>
</comment>